<sequence length="75" mass="8468">MEQAKKKQRHKDGPHIIPCLLVYLIRANQKQSVLLLEAAGGCGRKPPVGMPMVLILWTRLATFPALFSLLRGWNF</sequence>
<gene>
    <name evidence="1" type="ORF">EYF80_004660</name>
</gene>
<dbReference type="EMBL" id="SRLO01000023">
    <property type="protein sequence ID" value="TNN85006.1"/>
    <property type="molecule type" value="Genomic_DNA"/>
</dbReference>
<dbReference type="Proteomes" id="UP000314294">
    <property type="component" value="Unassembled WGS sequence"/>
</dbReference>
<reference evidence="1 2" key="1">
    <citation type="submission" date="2019-03" db="EMBL/GenBank/DDBJ databases">
        <title>First draft genome of Liparis tanakae, snailfish: a comprehensive survey of snailfish specific genes.</title>
        <authorList>
            <person name="Kim W."/>
            <person name="Song I."/>
            <person name="Jeong J.-H."/>
            <person name="Kim D."/>
            <person name="Kim S."/>
            <person name="Ryu S."/>
            <person name="Song J.Y."/>
            <person name="Lee S.K."/>
        </authorList>
    </citation>
    <scope>NUCLEOTIDE SEQUENCE [LARGE SCALE GENOMIC DNA]</scope>
    <source>
        <tissue evidence="1">Muscle</tissue>
    </source>
</reference>
<protein>
    <submittedName>
        <fullName evidence="1">Uncharacterized protein</fullName>
    </submittedName>
</protein>
<name>A0A4Z2J494_9TELE</name>
<keyword evidence="2" id="KW-1185">Reference proteome</keyword>
<proteinExistence type="predicted"/>
<evidence type="ECO:0000313" key="2">
    <source>
        <dbReference type="Proteomes" id="UP000314294"/>
    </source>
</evidence>
<accession>A0A4Z2J494</accession>
<evidence type="ECO:0000313" key="1">
    <source>
        <dbReference type="EMBL" id="TNN85006.1"/>
    </source>
</evidence>
<comment type="caution">
    <text evidence="1">The sequence shown here is derived from an EMBL/GenBank/DDBJ whole genome shotgun (WGS) entry which is preliminary data.</text>
</comment>
<dbReference type="AlphaFoldDB" id="A0A4Z2J494"/>
<organism evidence="1 2">
    <name type="scientific">Liparis tanakae</name>
    <name type="common">Tanaka's snailfish</name>
    <dbReference type="NCBI Taxonomy" id="230148"/>
    <lineage>
        <taxon>Eukaryota</taxon>
        <taxon>Metazoa</taxon>
        <taxon>Chordata</taxon>
        <taxon>Craniata</taxon>
        <taxon>Vertebrata</taxon>
        <taxon>Euteleostomi</taxon>
        <taxon>Actinopterygii</taxon>
        <taxon>Neopterygii</taxon>
        <taxon>Teleostei</taxon>
        <taxon>Neoteleostei</taxon>
        <taxon>Acanthomorphata</taxon>
        <taxon>Eupercaria</taxon>
        <taxon>Perciformes</taxon>
        <taxon>Cottioidei</taxon>
        <taxon>Cottales</taxon>
        <taxon>Liparidae</taxon>
        <taxon>Liparis</taxon>
    </lineage>
</organism>